<dbReference type="EMBL" id="CM035425">
    <property type="protein sequence ID" value="KAH7331896.1"/>
    <property type="molecule type" value="Genomic_DNA"/>
</dbReference>
<accession>A0A8T2SFH3</accession>
<sequence length="73" mass="8517">MRSPLPTLTVTSHMCCLLNIRITSVTLCSTRNVMKKYYFLCYDNCSDGIIEANEITLLLIRRRRFVKDDKKLS</sequence>
<proteinExistence type="predicted"/>
<reference evidence="1" key="1">
    <citation type="submission" date="2021-08" db="EMBL/GenBank/DDBJ databases">
        <title>WGS assembly of Ceratopteris richardii.</title>
        <authorList>
            <person name="Marchant D.B."/>
            <person name="Chen G."/>
            <person name="Jenkins J."/>
            <person name="Shu S."/>
            <person name="Leebens-Mack J."/>
            <person name="Grimwood J."/>
            <person name="Schmutz J."/>
            <person name="Soltis P."/>
            <person name="Soltis D."/>
            <person name="Chen Z.-H."/>
        </authorList>
    </citation>
    <scope>NUCLEOTIDE SEQUENCE</scope>
    <source>
        <strain evidence="1">Whitten #5841</strain>
        <tissue evidence="1">Leaf</tissue>
    </source>
</reference>
<evidence type="ECO:0000313" key="2">
    <source>
        <dbReference type="Proteomes" id="UP000825935"/>
    </source>
</evidence>
<name>A0A8T2SFH3_CERRI</name>
<organism evidence="1 2">
    <name type="scientific">Ceratopteris richardii</name>
    <name type="common">Triangle waterfern</name>
    <dbReference type="NCBI Taxonomy" id="49495"/>
    <lineage>
        <taxon>Eukaryota</taxon>
        <taxon>Viridiplantae</taxon>
        <taxon>Streptophyta</taxon>
        <taxon>Embryophyta</taxon>
        <taxon>Tracheophyta</taxon>
        <taxon>Polypodiopsida</taxon>
        <taxon>Polypodiidae</taxon>
        <taxon>Polypodiales</taxon>
        <taxon>Pteridineae</taxon>
        <taxon>Pteridaceae</taxon>
        <taxon>Parkerioideae</taxon>
        <taxon>Ceratopteris</taxon>
    </lineage>
</organism>
<evidence type="ECO:0008006" key="3">
    <source>
        <dbReference type="Google" id="ProtNLM"/>
    </source>
</evidence>
<dbReference type="Proteomes" id="UP000825935">
    <property type="component" value="Chromosome 20"/>
</dbReference>
<comment type="caution">
    <text evidence="1">The sequence shown here is derived from an EMBL/GenBank/DDBJ whole genome shotgun (WGS) entry which is preliminary data.</text>
</comment>
<protein>
    <recommendedName>
        <fullName evidence="3">EF-hand domain-containing protein</fullName>
    </recommendedName>
</protein>
<keyword evidence="2" id="KW-1185">Reference proteome</keyword>
<dbReference type="AlphaFoldDB" id="A0A8T2SFH3"/>
<gene>
    <name evidence="1" type="ORF">KP509_20G056200</name>
</gene>
<evidence type="ECO:0000313" key="1">
    <source>
        <dbReference type="EMBL" id="KAH7331896.1"/>
    </source>
</evidence>